<protein>
    <submittedName>
        <fullName evidence="3">Uncharacterized protein</fullName>
    </submittedName>
</protein>
<dbReference type="PROSITE" id="PS50005">
    <property type="entry name" value="TPR"/>
    <property type="match status" value="2"/>
</dbReference>
<evidence type="ECO:0000313" key="3">
    <source>
        <dbReference type="EMBL" id="CBJ25682.1"/>
    </source>
</evidence>
<dbReference type="OrthoDB" id="1872379at2759"/>
<sequence length="400" mass="43130">MENDRNEEAPLEAGEDGTFDVGDASPPPSPPKRVGSARRTQNATATTVSTAPATDGDPCGSPPIKDDWEKVDLDGADEGLPPPAGNASQGREAGAPPSAPEYAQEDFQDAVETQDESATQQAGTGATTTEDGTSCCVDDSPGKACGQAARVESSAAAPPHAVVEQRPPGLGGRVNVIASGLANVRLPMGYGRQMRQDEEDGLVDSDGEEQFHDAQDSGPGVVKDATKAREMKEAGNEHYKNGEFEDAVDYYTMALHYCPEDEAHKKDRAVFLANRAQGHLRLEEYETVVEDCTAALELDPSYVKALLRRAQANEHLEKYDMALEDAKELLKLDPSLRLAKESVPRLEKLHNDKNEKMKEEAIGKLKDLGNALLGNFGLSTDNFKMKQDPNTGSYSINFER</sequence>
<dbReference type="PANTHER" id="PTHR46014">
    <property type="entry name" value="TETRATRICOPEPTIDE REPEAT PROTEIN 1"/>
    <property type="match status" value="1"/>
</dbReference>
<keyword evidence="1" id="KW-0802">TPR repeat</keyword>
<dbReference type="InterPro" id="IPR019734">
    <property type="entry name" value="TPR_rpt"/>
</dbReference>
<dbReference type="SUPFAM" id="SSF48452">
    <property type="entry name" value="TPR-like"/>
    <property type="match status" value="1"/>
</dbReference>
<accession>D7G6Y9</accession>
<feature type="compositionally biased region" description="Basic and acidic residues" evidence="2">
    <location>
        <begin position="64"/>
        <end position="73"/>
    </location>
</feature>
<organism evidence="3 4">
    <name type="scientific">Ectocarpus siliculosus</name>
    <name type="common">Brown alga</name>
    <name type="synonym">Conferva siliculosa</name>
    <dbReference type="NCBI Taxonomy" id="2880"/>
    <lineage>
        <taxon>Eukaryota</taxon>
        <taxon>Sar</taxon>
        <taxon>Stramenopiles</taxon>
        <taxon>Ochrophyta</taxon>
        <taxon>PX clade</taxon>
        <taxon>Phaeophyceae</taxon>
        <taxon>Ectocarpales</taxon>
        <taxon>Ectocarpaceae</taxon>
        <taxon>Ectocarpus</taxon>
    </lineage>
</organism>
<feature type="repeat" description="TPR" evidence="1">
    <location>
        <begin position="228"/>
        <end position="261"/>
    </location>
</feature>
<name>D7G6Y9_ECTSI</name>
<reference evidence="3 4" key="1">
    <citation type="journal article" date="2010" name="Nature">
        <title>The Ectocarpus genome and the independent evolution of multicellularity in brown algae.</title>
        <authorList>
            <person name="Cock J.M."/>
            <person name="Sterck L."/>
            <person name="Rouze P."/>
            <person name="Scornet D."/>
            <person name="Allen A.E."/>
            <person name="Amoutzias G."/>
            <person name="Anthouard V."/>
            <person name="Artiguenave F."/>
            <person name="Aury J.M."/>
            <person name="Badger J.H."/>
            <person name="Beszteri B."/>
            <person name="Billiau K."/>
            <person name="Bonnet E."/>
            <person name="Bothwell J.H."/>
            <person name="Bowler C."/>
            <person name="Boyen C."/>
            <person name="Brownlee C."/>
            <person name="Carrano C.J."/>
            <person name="Charrier B."/>
            <person name="Cho G.Y."/>
            <person name="Coelho S.M."/>
            <person name="Collen J."/>
            <person name="Corre E."/>
            <person name="Da Silva C."/>
            <person name="Delage L."/>
            <person name="Delaroque N."/>
            <person name="Dittami S.M."/>
            <person name="Doulbeau S."/>
            <person name="Elias M."/>
            <person name="Farnham G."/>
            <person name="Gachon C.M."/>
            <person name="Gschloessl B."/>
            <person name="Heesch S."/>
            <person name="Jabbari K."/>
            <person name="Jubin C."/>
            <person name="Kawai H."/>
            <person name="Kimura K."/>
            <person name="Kloareg B."/>
            <person name="Kupper F.C."/>
            <person name="Lang D."/>
            <person name="Le Bail A."/>
            <person name="Leblanc C."/>
            <person name="Lerouge P."/>
            <person name="Lohr M."/>
            <person name="Lopez P.J."/>
            <person name="Martens C."/>
            <person name="Maumus F."/>
            <person name="Michel G."/>
            <person name="Miranda-Saavedra D."/>
            <person name="Morales J."/>
            <person name="Moreau H."/>
            <person name="Motomura T."/>
            <person name="Nagasato C."/>
            <person name="Napoli C.A."/>
            <person name="Nelson D.R."/>
            <person name="Nyvall-Collen P."/>
            <person name="Peters A.F."/>
            <person name="Pommier C."/>
            <person name="Potin P."/>
            <person name="Poulain J."/>
            <person name="Quesneville H."/>
            <person name="Read B."/>
            <person name="Rensing S.A."/>
            <person name="Ritter A."/>
            <person name="Rousvoal S."/>
            <person name="Samanta M."/>
            <person name="Samson G."/>
            <person name="Schroeder D.C."/>
            <person name="Segurens B."/>
            <person name="Strittmatter M."/>
            <person name="Tonon T."/>
            <person name="Tregear J.W."/>
            <person name="Valentin K."/>
            <person name="von Dassow P."/>
            <person name="Yamagishi T."/>
            <person name="Van de Peer Y."/>
            <person name="Wincker P."/>
        </authorList>
    </citation>
    <scope>NUCLEOTIDE SEQUENCE [LARGE SCALE GENOMIC DNA]</scope>
    <source>
        <strain evidence="4">Ec32 / CCAP1310/4</strain>
    </source>
</reference>
<dbReference type="EMBL" id="FN649727">
    <property type="protein sequence ID" value="CBJ25682.1"/>
    <property type="molecule type" value="Genomic_DNA"/>
</dbReference>
<feature type="compositionally biased region" description="Low complexity" evidence="2">
    <location>
        <begin position="43"/>
        <end position="54"/>
    </location>
</feature>
<dbReference type="InterPro" id="IPR011990">
    <property type="entry name" value="TPR-like_helical_dom_sf"/>
</dbReference>
<evidence type="ECO:0000313" key="4">
    <source>
        <dbReference type="Proteomes" id="UP000002630"/>
    </source>
</evidence>
<keyword evidence="4" id="KW-1185">Reference proteome</keyword>
<feature type="compositionally biased region" description="Low complexity" evidence="2">
    <location>
        <begin position="118"/>
        <end position="129"/>
    </location>
</feature>
<gene>
    <name evidence="3" type="ORF">Esi_0008_0101</name>
</gene>
<dbReference type="Gene3D" id="1.25.40.10">
    <property type="entry name" value="Tetratricopeptide repeat domain"/>
    <property type="match status" value="1"/>
</dbReference>
<evidence type="ECO:0000256" key="1">
    <source>
        <dbReference type="PROSITE-ProRule" id="PRU00339"/>
    </source>
</evidence>
<feature type="compositionally biased region" description="Acidic residues" evidence="2">
    <location>
        <begin position="9"/>
        <end position="18"/>
    </location>
</feature>
<evidence type="ECO:0000256" key="2">
    <source>
        <dbReference type="SAM" id="MobiDB-lite"/>
    </source>
</evidence>
<dbReference type="eggNOG" id="KOG4234">
    <property type="taxonomic scope" value="Eukaryota"/>
</dbReference>
<feature type="region of interest" description="Disordered" evidence="2">
    <location>
        <begin position="1"/>
        <end position="171"/>
    </location>
</feature>
<dbReference type="SMART" id="SM00028">
    <property type="entry name" value="TPR"/>
    <property type="match status" value="3"/>
</dbReference>
<dbReference type="STRING" id="2880.D7G6Y9"/>
<dbReference type="InterPro" id="IPR052769">
    <property type="entry name" value="TPR_domain_protein"/>
</dbReference>
<feature type="compositionally biased region" description="Acidic residues" evidence="2">
    <location>
        <begin position="103"/>
        <end position="115"/>
    </location>
</feature>
<dbReference type="PANTHER" id="PTHR46014:SF1">
    <property type="entry name" value="TETRATRICOPEPTIDE REPEAT PROTEIN 1"/>
    <property type="match status" value="1"/>
</dbReference>
<proteinExistence type="predicted"/>
<dbReference type="AlphaFoldDB" id="D7G6Y9"/>
<feature type="repeat" description="TPR" evidence="1">
    <location>
        <begin position="303"/>
        <end position="336"/>
    </location>
</feature>
<dbReference type="EMBL" id="FN649035">
    <property type="protein sequence ID" value="CBJ25682.1"/>
    <property type="molecule type" value="Genomic_DNA"/>
</dbReference>
<dbReference type="InParanoid" id="D7G6Y9"/>
<dbReference type="Proteomes" id="UP000002630">
    <property type="component" value="Linkage Group LG02"/>
</dbReference>